<organism evidence="1 2">
    <name type="scientific">Araneus ventricosus</name>
    <name type="common">Orbweaver spider</name>
    <name type="synonym">Epeira ventricosa</name>
    <dbReference type="NCBI Taxonomy" id="182803"/>
    <lineage>
        <taxon>Eukaryota</taxon>
        <taxon>Metazoa</taxon>
        <taxon>Ecdysozoa</taxon>
        <taxon>Arthropoda</taxon>
        <taxon>Chelicerata</taxon>
        <taxon>Arachnida</taxon>
        <taxon>Araneae</taxon>
        <taxon>Araneomorphae</taxon>
        <taxon>Entelegynae</taxon>
        <taxon>Araneoidea</taxon>
        <taxon>Araneidae</taxon>
        <taxon>Araneus</taxon>
    </lineage>
</organism>
<proteinExistence type="predicted"/>
<dbReference type="Proteomes" id="UP000499080">
    <property type="component" value="Unassembled WGS sequence"/>
</dbReference>
<gene>
    <name evidence="1" type="ORF">AVEN_139068_1</name>
</gene>
<evidence type="ECO:0000313" key="2">
    <source>
        <dbReference type="Proteomes" id="UP000499080"/>
    </source>
</evidence>
<keyword evidence="2" id="KW-1185">Reference proteome</keyword>
<dbReference type="AlphaFoldDB" id="A0A4Y2LP10"/>
<dbReference type="EMBL" id="BGPR01006061">
    <property type="protein sequence ID" value="GBN15753.1"/>
    <property type="molecule type" value="Genomic_DNA"/>
</dbReference>
<comment type="caution">
    <text evidence="1">The sequence shown here is derived from an EMBL/GenBank/DDBJ whole genome shotgun (WGS) entry which is preliminary data.</text>
</comment>
<evidence type="ECO:0000313" key="1">
    <source>
        <dbReference type="EMBL" id="GBN15753.1"/>
    </source>
</evidence>
<protein>
    <submittedName>
        <fullName evidence="1">Uncharacterized protein</fullName>
    </submittedName>
</protein>
<accession>A0A4Y2LP10</accession>
<name>A0A4Y2LP10_ARAVE</name>
<reference evidence="1 2" key="1">
    <citation type="journal article" date="2019" name="Sci. Rep.">
        <title>Orb-weaving spider Araneus ventricosus genome elucidates the spidroin gene catalogue.</title>
        <authorList>
            <person name="Kono N."/>
            <person name="Nakamura H."/>
            <person name="Ohtoshi R."/>
            <person name="Moran D.A.P."/>
            <person name="Shinohara A."/>
            <person name="Yoshida Y."/>
            <person name="Fujiwara M."/>
            <person name="Mori M."/>
            <person name="Tomita M."/>
            <person name="Arakawa K."/>
        </authorList>
    </citation>
    <scope>NUCLEOTIDE SEQUENCE [LARGE SCALE GENOMIC DNA]</scope>
</reference>
<sequence>MKQRQLASEYDERLISGYVASYSWTIAIKDTIKEVISEHLPSVNELISQKNNCRLCMEKWTVVGEDNWILYPCDDPSNRGTTRHNLPLRLTGKWTVVGEDNCILYPCDDPSNRGTTRHNLPLRLTEKWTVVGEDNWIPNPCDDPSNRGRPVIGRGHSSPPLLYPTGKRVSAYLNGMF</sequence>